<sequence length="514" mass="58430">MKRTRDIGTHLRRLSAMDIVLDGWLAETAKSVRYKVSEAFNTSKPKTKSKGSKGKKNNRNGSKAGGGNRYLIKVSDFVPFAEAIAKNETTVMLPVALTGLQAATGPQIGATPDAIPLENHFAHLTVEDIAEIAEEEGLSEEDLPEVTKIVFEQNDAELEEELKFAIALFLQELQGLCDPACAQWKKYKAGEVGLIVASMATDLAIRLAQKAEADFDFSVTQPKRFPADTYPVWTLLDVLTKPSQPATETDNVAYNFWPTYIGLKYYFNRMLKWDEKKSLPATVPKDFGDRQQLDYTLRAIKFAQVVRISMFGKHPDVWDLASQSIEHMLQTRKLSVWVTFAVELLFQAQDLVGKPSGQPYFELANHLNKLVRQNNKVMQDWYSPFLPSEIVYDVFETLGMTLQQCQQWVMFEDLEKQWESMTQNKQVASHLVLKKMRKKNNYFLSSNPILCGMLKYEMYLKYQAAGMKLEDQSLAIVTMAHLYTIGRLEAFSQTRDNMPNWPDMEFALHAQDDA</sequence>
<protein>
    <recommendedName>
        <fullName evidence="2">DUF6604 domain-containing protein</fullName>
    </recommendedName>
</protein>
<dbReference type="OrthoDB" id="5238236at2759"/>
<gene>
    <name evidence="3" type="ORF">CC86DRAFT_411156</name>
</gene>
<feature type="compositionally biased region" description="Basic residues" evidence="1">
    <location>
        <begin position="45"/>
        <end position="58"/>
    </location>
</feature>
<accession>A0A6A6ZMJ1</accession>
<evidence type="ECO:0000259" key="2">
    <source>
        <dbReference type="Pfam" id="PF20253"/>
    </source>
</evidence>
<dbReference type="InterPro" id="IPR046539">
    <property type="entry name" value="DUF6604"/>
</dbReference>
<dbReference type="AlphaFoldDB" id="A0A6A6ZMJ1"/>
<feature type="domain" description="DUF6604" evidence="2">
    <location>
        <begin position="103"/>
        <end position="215"/>
    </location>
</feature>
<dbReference type="Proteomes" id="UP000799424">
    <property type="component" value="Unassembled WGS sequence"/>
</dbReference>
<dbReference type="PANTHER" id="PTHR38795:SF1">
    <property type="entry name" value="DUF6604 DOMAIN-CONTAINING PROTEIN"/>
    <property type="match status" value="1"/>
</dbReference>
<evidence type="ECO:0000313" key="4">
    <source>
        <dbReference type="Proteomes" id="UP000799424"/>
    </source>
</evidence>
<dbReference type="Pfam" id="PF20253">
    <property type="entry name" value="DUF6604"/>
    <property type="match status" value="2"/>
</dbReference>
<feature type="region of interest" description="Disordered" evidence="1">
    <location>
        <begin position="42"/>
        <end position="67"/>
    </location>
</feature>
<dbReference type="EMBL" id="MU006237">
    <property type="protein sequence ID" value="KAF2821467.1"/>
    <property type="molecule type" value="Genomic_DNA"/>
</dbReference>
<reference evidence="3" key="1">
    <citation type="journal article" date="2020" name="Stud. Mycol.">
        <title>101 Dothideomycetes genomes: a test case for predicting lifestyles and emergence of pathogens.</title>
        <authorList>
            <person name="Haridas S."/>
            <person name="Albert R."/>
            <person name="Binder M."/>
            <person name="Bloem J."/>
            <person name="Labutti K."/>
            <person name="Salamov A."/>
            <person name="Andreopoulos B."/>
            <person name="Baker S."/>
            <person name="Barry K."/>
            <person name="Bills G."/>
            <person name="Bluhm B."/>
            <person name="Cannon C."/>
            <person name="Castanera R."/>
            <person name="Culley D."/>
            <person name="Daum C."/>
            <person name="Ezra D."/>
            <person name="Gonzalez J."/>
            <person name="Henrissat B."/>
            <person name="Kuo A."/>
            <person name="Liang C."/>
            <person name="Lipzen A."/>
            <person name="Lutzoni F."/>
            <person name="Magnuson J."/>
            <person name="Mondo S."/>
            <person name="Nolan M."/>
            <person name="Ohm R."/>
            <person name="Pangilinan J."/>
            <person name="Park H.-J."/>
            <person name="Ramirez L."/>
            <person name="Alfaro M."/>
            <person name="Sun H."/>
            <person name="Tritt A."/>
            <person name="Yoshinaga Y."/>
            <person name="Zwiers L.-H."/>
            <person name="Turgeon B."/>
            <person name="Goodwin S."/>
            <person name="Spatafora J."/>
            <person name="Crous P."/>
            <person name="Grigoriev I."/>
        </authorList>
    </citation>
    <scope>NUCLEOTIDE SEQUENCE</scope>
    <source>
        <strain evidence="3">CBS 113818</strain>
    </source>
</reference>
<proteinExistence type="predicted"/>
<evidence type="ECO:0000256" key="1">
    <source>
        <dbReference type="SAM" id="MobiDB-lite"/>
    </source>
</evidence>
<feature type="domain" description="DUF6604" evidence="2">
    <location>
        <begin position="24"/>
        <end position="92"/>
    </location>
</feature>
<keyword evidence="4" id="KW-1185">Reference proteome</keyword>
<evidence type="ECO:0000313" key="3">
    <source>
        <dbReference type="EMBL" id="KAF2821467.1"/>
    </source>
</evidence>
<dbReference type="PANTHER" id="PTHR38795">
    <property type="entry name" value="DUF6604 DOMAIN-CONTAINING PROTEIN"/>
    <property type="match status" value="1"/>
</dbReference>
<organism evidence="3 4">
    <name type="scientific">Ophiobolus disseminans</name>
    <dbReference type="NCBI Taxonomy" id="1469910"/>
    <lineage>
        <taxon>Eukaryota</taxon>
        <taxon>Fungi</taxon>
        <taxon>Dikarya</taxon>
        <taxon>Ascomycota</taxon>
        <taxon>Pezizomycotina</taxon>
        <taxon>Dothideomycetes</taxon>
        <taxon>Pleosporomycetidae</taxon>
        <taxon>Pleosporales</taxon>
        <taxon>Pleosporineae</taxon>
        <taxon>Phaeosphaeriaceae</taxon>
        <taxon>Ophiobolus</taxon>
    </lineage>
</organism>
<name>A0A6A6ZMJ1_9PLEO</name>